<organism evidence="2 3">
    <name type="scientific">Trichodelitschia bisporula</name>
    <dbReference type="NCBI Taxonomy" id="703511"/>
    <lineage>
        <taxon>Eukaryota</taxon>
        <taxon>Fungi</taxon>
        <taxon>Dikarya</taxon>
        <taxon>Ascomycota</taxon>
        <taxon>Pezizomycotina</taxon>
        <taxon>Dothideomycetes</taxon>
        <taxon>Dothideomycetes incertae sedis</taxon>
        <taxon>Phaeotrichales</taxon>
        <taxon>Phaeotrichaceae</taxon>
        <taxon>Trichodelitschia</taxon>
    </lineage>
</organism>
<feature type="domain" description="DUF1989" evidence="1">
    <location>
        <begin position="42"/>
        <end position="215"/>
    </location>
</feature>
<name>A0A6G1HJC1_9PEZI</name>
<protein>
    <recommendedName>
        <fullName evidence="1">DUF1989 domain-containing protein</fullName>
    </recommendedName>
</protein>
<dbReference type="OrthoDB" id="504708at2759"/>
<dbReference type="PANTHER" id="PTHR31527">
    <property type="entry name" value="RE64534P"/>
    <property type="match status" value="1"/>
</dbReference>
<dbReference type="EMBL" id="ML996709">
    <property type="protein sequence ID" value="KAF2395991.1"/>
    <property type="molecule type" value="Genomic_DNA"/>
</dbReference>
<keyword evidence="3" id="KW-1185">Reference proteome</keyword>
<dbReference type="PANTHER" id="PTHR31527:SF0">
    <property type="entry name" value="RE64534P"/>
    <property type="match status" value="1"/>
</dbReference>
<sequence length="281" mass="31385">MSNSIMSNSTIRRPVGSLPPINRELYQRVTEPTSRKLTHSFTLPPRSGYAWKVPAGSVFRLTTPEGPQQGDLNIWSLQNPRERFWAARTRQLQGSHVSRGNRLWSCLPYLRPMCTVVDDSLAGYVDPRGGRCHDLLGASCDPYARMLLHGESFDYHCHSNLTRAIIPFGLTEFDVHDSLNVFRPARINQNGSYPVEISPAVSGSFIEFFAEIDLLCALSTCTKGDMSALDQSEEQVAATCKPIRIDVYKSDEAVLQGWKGPTCPGYKGMHGIWIPQGERLL</sequence>
<evidence type="ECO:0000313" key="2">
    <source>
        <dbReference type="EMBL" id="KAF2395991.1"/>
    </source>
</evidence>
<dbReference type="Proteomes" id="UP000799640">
    <property type="component" value="Unassembled WGS sequence"/>
</dbReference>
<reference evidence="2" key="1">
    <citation type="journal article" date="2020" name="Stud. Mycol.">
        <title>101 Dothideomycetes genomes: a test case for predicting lifestyles and emergence of pathogens.</title>
        <authorList>
            <person name="Haridas S."/>
            <person name="Albert R."/>
            <person name="Binder M."/>
            <person name="Bloem J."/>
            <person name="Labutti K."/>
            <person name="Salamov A."/>
            <person name="Andreopoulos B."/>
            <person name="Baker S."/>
            <person name="Barry K."/>
            <person name="Bills G."/>
            <person name="Bluhm B."/>
            <person name="Cannon C."/>
            <person name="Castanera R."/>
            <person name="Culley D."/>
            <person name="Daum C."/>
            <person name="Ezra D."/>
            <person name="Gonzalez J."/>
            <person name="Henrissat B."/>
            <person name="Kuo A."/>
            <person name="Liang C."/>
            <person name="Lipzen A."/>
            <person name="Lutzoni F."/>
            <person name="Magnuson J."/>
            <person name="Mondo S."/>
            <person name="Nolan M."/>
            <person name="Ohm R."/>
            <person name="Pangilinan J."/>
            <person name="Park H.-J."/>
            <person name="Ramirez L."/>
            <person name="Alfaro M."/>
            <person name="Sun H."/>
            <person name="Tritt A."/>
            <person name="Yoshinaga Y."/>
            <person name="Zwiers L.-H."/>
            <person name="Turgeon B."/>
            <person name="Goodwin S."/>
            <person name="Spatafora J."/>
            <person name="Crous P."/>
            <person name="Grigoriev I."/>
        </authorList>
    </citation>
    <scope>NUCLEOTIDE SEQUENCE</scope>
    <source>
        <strain evidence="2">CBS 262.69</strain>
    </source>
</reference>
<evidence type="ECO:0000313" key="3">
    <source>
        <dbReference type="Proteomes" id="UP000799640"/>
    </source>
</evidence>
<dbReference type="InterPro" id="IPR018959">
    <property type="entry name" value="DUF1989"/>
</dbReference>
<accession>A0A6G1HJC1</accession>
<gene>
    <name evidence="2" type="ORF">EJ06DRAFT_500868</name>
</gene>
<evidence type="ECO:0000259" key="1">
    <source>
        <dbReference type="Pfam" id="PF09347"/>
    </source>
</evidence>
<dbReference type="Pfam" id="PF09347">
    <property type="entry name" value="DUF1989"/>
    <property type="match status" value="1"/>
</dbReference>
<dbReference type="AlphaFoldDB" id="A0A6G1HJC1"/>
<proteinExistence type="predicted"/>